<proteinExistence type="predicted"/>
<evidence type="ECO:0000313" key="1">
    <source>
        <dbReference type="EMBL" id="BCQ33715.1"/>
    </source>
</evidence>
<name>A0ABN6DFY4_ERWRD</name>
<dbReference type="RefSeq" id="WP_159337511.1">
    <property type="nucleotide sequence ID" value="NZ_AP024329.1"/>
</dbReference>
<evidence type="ECO:0000313" key="2">
    <source>
        <dbReference type="Proteomes" id="UP000677515"/>
    </source>
</evidence>
<protein>
    <submittedName>
        <fullName evidence="1">Uncharacterized protein</fullName>
    </submittedName>
</protein>
<dbReference type="Proteomes" id="UP000677515">
    <property type="component" value="Chromosome"/>
</dbReference>
<accession>A0ABN6DFY4</accession>
<gene>
    <name evidence="1" type="ORF">ERHA53_10580</name>
</gene>
<organism evidence="1 2">
    <name type="scientific">Erwinia rhapontici</name>
    <name type="common">Pectobacterium rhapontici</name>
    <dbReference type="NCBI Taxonomy" id="55212"/>
    <lineage>
        <taxon>Bacteria</taxon>
        <taxon>Pseudomonadati</taxon>
        <taxon>Pseudomonadota</taxon>
        <taxon>Gammaproteobacteria</taxon>
        <taxon>Enterobacterales</taxon>
        <taxon>Erwiniaceae</taxon>
        <taxon>Erwinia</taxon>
    </lineage>
</organism>
<keyword evidence="2" id="KW-1185">Reference proteome</keyword>
<dbReference type="GeneID" id="99865349"/>
<reference evidence="1 2" key="1">
    <citation type="submission" date="2021-01" db="EMBL/GenBank/DDBJ databases">
        <title>Complete genome sequence of Erwinia rhapontici MAFF 311153.</title>
        <authorList>
            <person name="Morohoshi T."/>
            <person name="Someya N."/>
        </authorList>
    </citation>
    <scope>NUCLEOTIDE SEQUENCE [LARGE SCALE GENOMIC DNA]</scope>
    <source>
        <strain evidence="1 2">MAFF 311153</strain>
    </source>
</reference>
<sequence length="117" mass="13912">MRKTLLLKYRQDELNPLELMQEIQQIIPKIEDDLVGSLEWYSSNARYVPDSIRIISLEHLEQSRYKLNYSFHWNVFNACLDIDTFETTNQSVNFSWNADALVFDFIDNDRNAMSDEL</sequence>
<dbReference type="EMBL" id="AP024329">
    <property type="protein sequence ID" value="BCQ33715.1"/>
    <property type="molecule type" value="Genomic_DNA"/>
</dbReference>